<feature type="transmembrane region" description="Helical" evidence="1">
    <location>
        <begin position="6"/>
        <end position="23"/>
    </location>
</feature>
<keyword evidence="1" id="KW-0812">Transmembrane</keyword>
<protein>
    <recommendedName>
        <fullName evidence="4">Transmembrane protein</fullName>
    </recommendedName>
</protein>
<dbReference type="Proteomes" id="UP000295293">
    <property type="component" value="Unassembled WGS sequence"/>
</dbReference>
<keyword evidence="3" id="KW-1185">Reference proteome</keyword>
<evidence type="ECO:0000256" key="1">
    <source>
        <dbReference type="SAM" id="Phobius"/>
    </source>
</evidence>
<feature type="transmembrane region" description="Helical" evidence="1">
    <location>
        <begin position="35"/>
        <end position="56"/>
    </location>
</feature>
<dbReference type="AlphaFoldDB" id="A0A4R6ZAW6"/>
<organism evidence="2 3">
    <name type="scientific">Tahibacter aquaticus</name>
    <dbReference type="NCBI Taxonomy" id="520092"/>
    <lineage>
        <taxon>Bacteria</taxon>
        <taxon>Pseudomonadati</taxon>
        <taxon>Pseudomonadota</taxon>
        <taxon>Gammaproteobacteria</taxon>
        <taxon>Lysobacterales</taxon>
        <taxon>Rhodanobacteraceae</taxon>
        <taxon>Tahibacter</taxon>
    </lineage>
</organism>
<reference evidence="2 3" key="1">
    <citation type="submission" date="2019-03" db="EMBL/GenBank/DDBJ databases">
        <title>Genomic Encyclopedia of Type Strains, Phase IV (KMG-IV): sequencing the most valuable type-strain genomes for metagenomic binning, comparative biology and taxonomic classification.</title>
        <authorList>
            <person name="Goeker M."/>
        </authorList>
    </citation>
    <scope>NUCLEOTIDE SEQUENCE [LARGE SCALE GENOMIC DNA]</scope>
    <source>
        <strain evidence="2 3">DSM 21667</strain>
    </source>
</reference>
<evidence type="ECO:0008006" key="4">
    <source>
        <dbReference type="Google" id="ProtNLM"/>
    </source>
</evidence>
<keyword evidence="1" id="KW-0472">Membrane</keyword>
<accession>A0A4R6ZAW6</accession>
<feature type="transmembrane region" description="Helical" evidence="1">
    <location>
        <begin position="68"/>
        <end position="89"/>
    </location>
</feature>
<dbReference type="EMBL" id="SNZH01000001">
    <property type="protein sequence ID" value="TDR48849.1"/>
    <property type="molecule type" value="Genomic_DNA"/>
</dbReference>
<comment type="caution">
    <text evidence="2">The sequence shown here is derived from an EMBL/GenBank/DDBJ whole genome shotgun (WGS) entry which is preliminary data.</text>
</comment>
<keyword evidence="1" id="KW-1133">Transmembrane helix</keyword>
<evidence type="ECO:0000313" key="3">
    <source>
        <dbReference type="Proteomes" id="UP000295293"/>
    </source>
</evidence>
<gene>
    <name evidence="2" type="ORF">DFR29_101473</name>
</gene>
<dbReference type="RefSeq" id="WP_133816952.1">
    <property type="nucleotide sequence ID" value="NZ_SNZH01000001.1"/>
</dbReference>
<sequence>MSLLALILFSPWFAILAWVYWRFPARPAGAARRGLDLAALLLALLASAAAMYWAYAANIGFGGAIWKQVIATLWGYAAFLFVLGAAALLRRRLDRCGA</sequence>
<evidence type="ECO:0000313" key="2">
    <source>
        <dbReference type="EMBL" id="TDR48849.1"/>
    </source>
</evidence>
<name>A0A4R6ZAW6_9GAMM</name>
<proteinExistence type="predicted"/>